<accession>A0A8H4RXC8</accession>
<dbReference type="Proteomes" id="UP000566819">
    <property type="component" value="Unassembled WGS sequence"/>
</dbReference>
<protein>
    <submittedName>
        <fullName evidence="1">Uncharacterized protein</fullName>
    </submittedName>
</protein>
<name>A0A8H4RXC8_9HELO</name>
<dbReference type="AlphaFoldDB" id="A0A8H4RXC8"/>
<organism evidence="1 2">
    <name type="scientific">Cudoniella acicularis</name>
    <dbReference type="NCBI Taxonomy" id="354080"/>
    <lineage>
        <taxon>Eukaryota</taxon>
        <taxon>Fungi</taxon>
        <taxon>Dikarya</taxon>
        <taxon>Ascomycota</taxon>
        <taxon>Pezizomycotina</taxon>
        <taxon>Leotiomycetes</taxon>
        <taxon>Helotiales</taxon>
        <taxon>Tricladiaceae</taxon>
        <taxon>Cudoniella</taxon>
    </lineage>
</organism>
<reference evidence="1 2" key="1">
    <citation type="submission" date="2020-03" db="EMBL/GenBank/DDBJ databases">
        <title>Draft Genome Sequence of Cudoniella acicularis.</title>
        <authorList>
            <person name="Buettner E."/>
            <person name="Kellner H."/>
        </authorList>
    </citation>
    <scope>NUCLEOTIDE SEQUENCE [LARGE SCALE GENOMIC DNA]</scope>
    <source>
        <strain evidence="1 2">DSM 108380</strain>
    </source>
</reference>
<keyword evidence="2" id="KW-1185">Reference proteome</keyword>
<evidence type="ECO:0000313" key="2">
    <source>
        <dbReference type="Proteomes" id="UP000566819"/>
    </source>
</evidence>
<proteinExistence type="predicted"/>
<comment type="caution">
    <text evidence="1">The sequence shown here is derived from an EMBL/GenBank/DDBJ whole genome shotgun (WGS) entry which is preliminary data.</text>
</comment>
<dbReference type="OrthoDB" id="3943221at2759"/>
<sequence length="138" mass="15903">MASPILATSSEHNPRRVVLRLKVSDFKGCGSSEYDNAIKAYLLFAGRLTNEHEMNKHYAHIEPFQSPELQQTSFHIIIDIEKYMIDDGEFRNLPHEIYRIRRNEQGIFSNDAKCLTASILLGAHQHQGGFNLYNHNNF</sequence>
<dbReference type="EMBL" id="JAAMPI010000011">
    <property type="protein sequence ID" value="KAF4637757.1"/>
    <property type="molecule type" value="Genomic_DNA"/>
</dbReference>
<evidence type="ECO:0000313" key="1">
    <source>
        <dbReference type="EMBL" id="KAF4637757.1"/>
    </source>
</evidence>
<gene>
    <name evidence="1" type="ORF">G7Y89_g309</name>
</gene>